<dbReference type="GO" id="GO:0004550">
    <property type="term" value="F:nucleoside diphosphate kinase activity"/>
    <property type="evidence" value="ECO:0007669"/>
    <property type="project" value="TreeGrafter"/>
</dbReference>
<dbReference type="GO" id="GO:0006227">
    <property type="term" value="P:dUDP biosynthetic process"/>
    <property type="evidence" value="ECO:0007669"/>
    <property type="project" value="TreeGrafter"/>
</dbReference>
<evidence type="ECO:0000256" key="1">
    <source>
        <dbReference type="ARBA" id="ARBA00004992"/>
    </source>
</evidence>
<dbReference type="Gene3D" id="3.40.50.300">
    <property type="entry name" value="P-loop containing nucleotide triphosphate hydrolases"/>
    <property type="match status" value="1"/>
</dbReference>
<dbReference type="GO" id="GO:0006235">
    <property type="term" value="P:dTTP biosynthetic process"/>
    <property type="evidence" value="ECO:0007669"/>
    <property type="project" value="TreeGrafter"/>
</dbReference>
<sequence length="211" mass="23982">MSSSQGKRGAFIVLEGCDRTGKTSQCQALVDKLTQADIQARYMNFPDRSTQCGKLINGYLTRKDDFTDEGIHLLFTLNRWEKTKEMEKLLRSGISLIVDRYSFSGVAFSSAKGLDMDWCKAPESGLLKPDLVILLTLSPEAMARRGGFGDERYEVPTFQRKVIEKYSMLKDDRYWKTIDADKAFDDLTVELYKEVVNSIDSSGDMAIEKLW</sequence>
<comment type="pathway">
    <text evidence="1">Pyrimidine metabolism; dTTP biosynthesis.</text>
</comment>
<dbReference type="Proteomes" id="UP000075884">
    <property type="component" value="Unassembled WGS sequence"/>
</dbReference>
<reference evidence="12" key="1">
    <citation type="submission" date="2013-03" db="EMBL/GenBank/DDBJ databases">
        <title>The Genome Sequence of Anopheles dirus WRAIR2.</title>
        <authorList>
            <consortium name="The Broad Institute Genomics Platform"/>
            <person name="Neafsey D.E."/>
            <person name="Walton C."/>
            <person name="Walker B."/>
            <person name="Young S.K."/>
            <person name="Zeng Q."/>
            <person name="Gargeya S."/>
            <person name="Fitzgerald M."/>
            <person name="Haas B."/>
            <person name="Abouelleil A."/>
            <person name="Allen A.W."/>
            <person name="Alvarado L."/>
            <person name="Arachchi H.M."/>
            <person name="Berlin A.M."/>
            <person name="Chapman S.B."/>
            <person name="Gainer-Dewar J."/>
            <person name="Goldberg J."/>
            <person name="Griggs A."/>
            <person name="Gujja S."/>
            <person name="Hansen M."/>
            <person name="Howarth C."/>
            <person name="Imamovic A."/>
            <person name="Ireland A."/>
            <person name="Larimer J."/>
            <person name="McCowan C."/>
            <person name="Murphy C."/>
            <person name="Pearson M."/>
            <person name="Poon T.W."/>
            <person name="Priest M."/>
            <person name="Roberts A."/>
            <person name="Saif S."/>
            <person name="Shea T."/>
            <person name="Sisk P."/>
            <person name="Sykes S."/>
            <person name="Wortman J."/>
            <person name="Nusbaum C."/>
            <person name="Birren B."/>
        </authorList>
    </citation>
    <scope>NUCLEOTIDE SEQUENCE [LARGE SCALE GENOMIC DNA]</scope>
    <source>
        <strain evidence="12">WRAIR2</strain>
    </source>
</reference>
<evidence type="ECO:0000256" key="2">
    <source>
        <dbReference type="ARBA" id="ARBA00009776"/>
    </source>
</evidence>
<evidence type="ECO:0000256" key="3">
    <source>
        <dbReference type="ARBA" id="ARBA00012980"/>
    </source>
</evidence>
<dbReference type="InterPro" id="IPR039430">
    <property type="entry name" value="Thymidylate_kin-like_dom"/>
</dbReference>
<protein>
    <recommendedName>
        <fullName evidence="4">Thymidylate kinase</fullName>
        <ecNumber evidence="3">2.7.4.9</ecNumber>
    </recommendedName>
</protein>
<evidence type="ECO:0000256" key="4">
    <source>
        <dbReference type="ARBA" id="ARBA00017144"/>
    </source>
</evidence>
<keyword evidence="5" id="KW-0808">Transferase</keyword>
<dbReference type="HAMAP" id="MF_00165">
    <property type="entry name" value="Thymidylate_kinase"/>
    <property type="match status" value="1"/>
</dbReference>
<dbReference type="InterPro" id="IPR018095">
    <property type="entry name" value="Thymidylate_kin_CS"/>
</dbReference>
<evidence type="ECO:0000256" key="8">
    <source>
        <dbReference type="ARBA" id="ARBA00022777"/>
    </source>
</evidence>
<dbReference type="EnsemblMetazoa" id="ADIR011511-RA">
    <property type="protein sequence ID" value="ADIR011511-PA"/>
    <property type="gene ID" value="ADIR011511"/>
</dbReference>
<keyword evidence="7" id="KW-0547">Nucleotide-binding</keyword>
<dbReference type="Pfam" id="PF02223">
    <property type="entry name" value="Thymidylate_kin"/>
    <property type="match status" value="1"/>
</dbReference>
<dbReference type="STRING" id="7168.A0A182NV10"/>
<dbReference type="EC" id="2.7.4.9" evidence="3"/>
<evidence type="ECO:0000259" key="10">
    <source>
        <dbReference type="Pfam" id="PF02223"/>
    </source>
</evidence>
<keyword evidence="8" id="KW-0418">Kinase</keyword>
<proteinExistence type="inferred from homology"/>
<dbReference type="GO" id="GO:0004798">
    <property type="term" value="F:dTMP kinase activity"/>
    <property type="evidence" value="ECO:0007669"/>
    <property type="project" value="UniProtKB-EC"/>
</dbReference>
<dbReference type="InterPro" id="IPR027417">
    <property type="entry name" value="P-loop_NTPase"/>
</dbReference>
<feature type="domain" description="Thymidylate kinase-like" evidence="10">
    <location>
        <begin position="14"/>
        <end position="186"/>
    </location>
</feature>
<dbReference type="PANTHER" id="PTHR10344">
    <property type="entry name" value="THYMIDYLATE KINASE"/>
    <property type="match status" value="1"/>
</dbReference>
<accession>A0A182NV10</accession>
<dbReference type="GO" id="GO:0005634">
    <property type="term" value="C:nucleus"/>
    <property type="evidence" value="ECO:0007669"/>
    <property type="project" value="TreeGrafter"/>
</dbReference>
<dbReference type="AlphaFoldDB" id="A0A182NV10"/>
<evidence type="ECO:0000313" key="12">
    <source>
        <dbReference type="Proteomes" id="UP000075884"/>
    </source>
</evidence>
<dbReference type="GO" id="GO:0005524">
    <property type="term" value="F:ATP binding"/>
    <property type="evidence" value="ECO:0007669"/>
    <property type="project" value="UniProtKB-KW"/>
</dbReference>
<dbReference type="CDD" id="cd01672">
    <property type="entry name" value="TMPK"/>
    <property type="match status" value="1"/>
</dbReference>
<evidence type="ECO:0000313" key="11">
    <source>
        <dbReference type="EnsemblMetazoa" id="ADIR011511-PA"/>
    </source>
</evidence>
<evidence type="ECO:0000256" key="9">
    <source>
        <dbReference type="ARBA" id="ARBA00022840"/>
    </source>
</evidence>
<dbReference type="GO" id="GO:0005739">
    <property type="term" value="C:mitochondrion"/>
    <property type="evidence" value="ECO:0007669"/>
    <property type="project" value="TreeGrafter"/>
</dbReference>
<organism evidence="11 12">
    <name type="scientific">Anopheles dirus</name>
    <dbReference type="NCBI Taxonomy" id="7168"/>
    <lineage>
        <taxon>Eukaryota</taxon>
        <taxon>Metazoa</taxon>
        <taxon>Ecdysozoa</taxon>
        <taxon>Arthropoda</taxon>
        <taxon>Hexapoda</taxon>
        <taxon>Insecta</taxon>
        <taxon>Pterygota</taxon>
        <taxon>Neoptera</taxon>
        <taxon>Endopterygota</taxon>
        <taxon>Diptera</taxon>
        <taxon>Nematocera</taxon>
        <taxon>Culicoidea</taxon>
        <taxon>Culicidae</taxon>
        <taxon>Anophelinae</taxon>
        <taxon>Anopheles</taxon>
    </lineage>
</organism>
<dbReference type="PANTHER" id="PTHR10344:SF1">
    <property type="entry name" value="THYMIDYLATE KINASE"/>
    <property type="match status" value="1"/>
</dbReference>
<dbReference type="NCBIfam" id="TIGR00041">
    <property type="entry name" value="DTMP_kinase"/>
    <property type="match status" value="1"/>
</dbReference>
<dbReference type="VEuPathDB" id="VectorBase:ADIR011511"/>
<keyword evidence="9" id="KW-0067">ATP-binding</keyword>
<dbReference type="GO" id="GO:0005829">
    <property type="term" value="C:cytosol"/>
    <property type="evidence" value="ECO:0007669"/>
    <property type="project" value="TreeGrafter"/>
</dbReference>
<dbReference type="FunFam" id="3.40.50.300:FF:000679">
    <property type="entry name" value="Thymidylate kinase"/>
    <property type="match status" value="1"/>
</dbReference>
<dbReference type="PROSITE" id="PS01331">
    <property type="entry name" value="THYMIDYLATE_KINASE"/>
    <property type="match status" value="1"/>
</dbReference>
<dbReference type="InterPro" id="IPR018094">
    <property type="entry name" value="Thymidylate_kinase"/>
</dbReference>
<evidence type="ECO:0000256" key="6">
    <source>
        <dbReference type="ARBA" id="ARBA00022727"/>
    </source>
</evidence>
<reference evidence="11" key="2">
    <citation type="submission" date="2020-05" db="UniProtKB">
        <authorList>
            <consortium name="EnsemblMetazoa"/>
        </authorList>
    </citation>
    <scope>IDENTIFICATION</scope>
    <source>
        <strain evidence="11">WRAIR2</strain>
    </source>
</reference>
<dbReference type="SUPFAM" id="SSF52540">
    <property type="entry name" value="P-loop containing nucleoside triphosphate hydrolases"/>
    <property type="match status" value="1"/>
</dbReference>
<name>A0A182NV10_9DIPT</name>
<dbReference type="GO" id="GO:0006233">
    <property type="term" value="P:dTDP biosynthetic process"/>
    <property type="evidence" value="ECO:0007669"/>
    <property type="project" value="InterPro"/>
</dbReference>
<keyword evidence="6" id="KW-0545">Nucleotide biosynthesis</keyword>
<evidence type="ECO:0000256" key="5">
    <source>
        <dbReference type="ARBA" id="ARBA00022679"/>
    </source>
</evidence>
<comment type="similarity">
    <text evidence="2">Belongs to the thymidylate kinase family.</text>
</comment>
<evidence type="ECO:0000256" key="7">
    <source>
        <dbReference type="ARBA" id="ARBA00022741"/>
    </source>
</evidence>
<keyword evidence="12" id="KW-1185">Reference proteome</keyword>